<sequence>MRSNMCCESIFGCKRKSAQVAGEWLFSCVCVDVVPEVSGDIRGVVAVGAVVQLDSGGRAATGSPACSHDSSPSTSSSANPHLLRMSHLLRVTQLTIIYRYTT</sequence>
<keyword evidence="3" id="KW-1185">Reference proteome</keyword>
<name>A0A5B7G6C3_PORTR</name>
<evidence type="ECO:0000256" key="1">
    <source>
        <dbReference type="SAM" id="MobiDB-lite"/>
    </source>
</evidence>
<feature type="compositionally biased region" description="Low complexity" evidence="1">
    <location>
        <begin position="63"/>
        <end position="77"/>
    </location>
</feature>
<reference evidence="2 3" key="1">
    <citation type="submission" date="2019-05" db="EMBL/GenBank/DDBJ databases">
        <title>Another draft genome of Portunus trituberculatus and its Hox gene families provides insights of decapod evolution.</title>
        <authorList>
            <person name="Jeong J.-H."/>
            <person name="Song I."/>
            <person name="Kim S."/>
            <person name="Choi T."/>
            <person name="Kim D."/>
            <person name="Ryu S."/>
            <person name="Kim W."/>
        </authorList>
    </citation>
    <scope>NUCLEOTIDE SEQUENCE [LARGE SCALE GENOMIC DNA]</scope>
    <source>
        <tissue evidence="2">Muscle</tissue>
    </source>
</reference>
<gene>
    <name evidence="2" type="ORF">E2C01_047024</name>
</gene>
<evidence type="ECO:0000313" key="3">
    <source>
        <dbReference type="Proteomes" id="UP000324222"/>
    </source>
</evidence>
<comment type="caution">
    <text evidence="2">The sequence shown here is derived from an EMBL/GenBank/DDBJ whole genome shotgun (WGS) entry which is preliminary data.</text>
</comment>
<protein>
    <submittedName>
        <fullName evidence="2">Uncharacterized protein</fullName>
    </submittedName>
</protein>
<accession>A0A5B7G6C3</accession>
<dbReference type="Proteomes" id="UP000324222">
    <property type="component" value="Unassembled WGS sequence"/>
</dbReference>
<proteinExistence type="predicted"/>
<feature type="region of interest" description="Disordered" evidence="1">
    <location>
        <begin position="56"/>
        <end position="79"/>
    </location>
</feature>
<evidence type="ECO:0000313" key="2">
    <source>
        <dbReference type="EMBL" id="MPC53139.1"/>
    </source>
</evidence>
<organism evidence="2 3">
    <name type="scientific">Portunus trituberculatus</name>
    <name type="common">Swimming crab</name>
    <name type="synonym">Neptunus trituberculatus</name>
    <dbReference type="NCBI Taxonomy" id="210409"/>
    <lineage>
        <taxon>Eukaryota</taxon>
        <taxon>Metazoa</taxon>
        <taxon>Ecdysozoa</taxon>
        <taxon>Arthropoda</taxon>
        <taxon>Crustacea</taxon>
        <taxon>Multicrustacea</taxon>
        <taxon>Malacostraca</taxon>
        <taxon>Eumalacostraca</taxon>
        <taxon>Eucarida</taxon>
        <taxon>Decapoda</taxon>
        <taxon>Pleocyemata</taxon>
        <taxon>Brachyura</taxon>
        <taxon>Eubrachyura</taxon>
        <taxon>Portunoidea</taxon>
        <taxon>Portunidae</taxon>
        <taxon>Portuninae</taxon>
        <taxon>Portunus</taxon>
    </lineage>
</organism>
<dbReference type="AlphaFoldDB" id="A0A5B7G6C3"/>
<dbReference type="EMBL" id="VSRR010011404">
    <property type="protein sequence ID" value="MPC53139.1"/>
    <property type="molecule type" value="Genomic_DNA"/>
</dbReference>